<evidence type="ECO:0000313" key="3">
    <source>
        <dbReference type="EMBL" id="ORX16755.1"/>
    </source>
</evidence>
<feature type="domain" description="PE-PPE" evidence="2">
    <location>
        <begin position="69"/>
        <end position="291"/>
    </location>
</feature>
<name>A0A1X2FE84_9MYCO</name>
<dbReference type="AlphaFoldDB" id="A0A1X2FE84"/>
<proteinExistence type="predicted"/>
<gene>
    <name evidence="3" type="ORF">AWC31_21190</name>
</gene>
<organism evidence="3 4">
    <name type="scientific">Mycolicibacterium wolinskyi</name>
    <dbReference type="NCBI Taxonomy" id="59750"/>
    <lineage>
        <taxon>Bacteria</taxon>
        <taxon>Bacillati</taxon>
        <taxon>Actinomycetota</taxon>
        <taxon>Actinomycetes</taxon>
        <taxon>Mycobacteriales</taxon>
        <taxon>Mycobacteriaceae</taxon>
        <taxon>Mycolicibacterium</taxon>
    </lineage>
</organism>
<feature type="compositionally biased region" description="Low complexity" evidence="1">
    <location>
        <begin position="369"/>
        <end position="395"/>
    </location>
</feature>
<evidence type="ECO:0000256" key="1">
    <source>
        <dbReference type="SAM" id="MobiDB-lite"/>
    </source>
</evidence>
<accession>A0A1X2FE84</accession>
<dbReference type="Proteomes" id="UP000193964">
    <property type="component" value="Unassembled WGS sequence"/>
</dbReference>
<sequence length="473" mass="49558">MVRALRSLGLAVLAMVGVVALAISASMSTVVQLVLNQPHALVIGGNTNPVPSPEYVDNMVDNYIGVGIPDQDRYPVHTPQQFWPVNGTMTFDQSTAQGVADLEAEMAKPEHQGVPLVILGYSSSTRLVSAEKNKLIAAQDFERDISFVLVSDVNKGNGGVLARFPGWEIPLLGVTFDGATRTDSPQVGPGDYALDTKSITIVHDGWSDFPIYPLNGLALANGIAGIVLLHGTYPELDQPELVPVGRTGDTEYFVIETEIVPLLMPLEQIGVPRPILLAVDEPVRVLIESGYRRDIDPGAPTPAYLVPVINPVSLTTNFVAAIPVGIDDGLQASDLGRPLGTTPSGPFGVGGEDEDLEGAPPGFIPLGNPAAPTTSTTTASTDSTTTSAAPAAEPAADSEDAPEPKKSDRPKPVRPKVRGPISFDGPKLSVSRPLKRVVNALTGRQSDTADQTSQPEPASDPESGAQAGADAAE</sequence>
<reference evidence="3 4" key="1">
    <citation type="submission" date="2016-01" db="EMBL/GenBank/DDBJ databases">
        <title>The new phylogeny of the genus Mycobacterium.</title>
        <authorList>
            <person name="Tarcisio F."/>
            <person name="Conor M."/>
            <person name="Antonella G."/>
            <person name="Elisabetta G."/>
            <person name="Giulia F.S."/>
            <person name="Sara T."/>
            <person name="Anna F."/>
            <person name="Clotilde B."/>
            <person name="Roberto B."/>
            <person name="Veronica D.S."/>
            <person name="Fabio R."/>
            <person name="Monica P."/>
            <person name="Olivier J."/>
            <person name="Enrico T."/>
            <person name="Nicola S."/>
        </authorList>
    </citation>
    <scope>NUCLEOTIDE SEQUENCE [LARGE SCALE GENOMIC DNA]</scope>
    <source>
        <strain evidence="3 4">ATCC 700010</strain>
    </source>
</reference>
<feature type="compositionally biased region" description="Polar residues" evidence="1">
    <location>
        <begin position="442"/>
        <end position="456"/>
    </location>
</feature>
<feature type="region of interest" description="Disordered" evidence="1">
    <location>
        <begin position="335"/>
        <end position="473"/>
    </location>
</feature>
<protein>
    <submittedName>
        <fullName evidence="3">PE family protein</fullName>
    </submittedName>
</protein>
<dbReference type="OrthoDB" id="4568361at2"/>
<comment type="caution">
    <text evidence="3">The sequence shown here is derived from an EMBL/GenBank/DDBJ whole genome shotgun (WGS) entry which is preliminary data.</text>
</comment>
<evidence type="ECO:0000259" key="2">
    <source>
        <dbReference type="Pfam" id="PF08237"/>
    </source>
</evidence>
<evidence type="ECO:0000313" key="4">
    <source>
        <dbReference type="Proteomes" id="UP000193964"/>
    </source>
</evidence>
<dbReference type="InterPro" id="IPR013228">
    <property type="entry name" value="PE-PPE_C"/>
</dbReference>
<dbReference type="EMBL" id="LQQA01000010">
    <property type="protein sequence ID" value="ORX16755.1"/>
    <property type="molecule type" value="Genomic_DNA"/>
</dbReference>
<feature type="compositionally biased region" description="Basic and acidic residues" evidence="1">
    <location>
        <begin position="402"/>
        <end position="411"/>
    </location>
</feature>
<dbReference type="Pfam" id="PF08237">
    <property type="entry name" value="PE-PPE"/>
    <property type="match status" value="1"/>
</dbReference>